<dbReference type="AlphaFoldDB" id="A0A4U7JHU6"/>
<dbReference type="OrthoDB" id="3239452at2"/>
<organism evidence="1 2">
    <name type="scientific">Ruminiclostridium herbifermentans</name>
    <dbReference type="NCBI Taxonomy" id="2488810"/>
    <lineage>
        <taxon>Bacteria</taxon>
        <taxon>Bacillati</taxon>
        <taxon>Bacillota</taxon>
        <taxon>Clostridia</taxon>
        <taxon>Eubacteriales</taxon>
        <taxon>Oscillospiraceae</taxon>
        <taxon>Ruminiclostridium</taxon>
    </lineage>
</organism>
<accession>A0A4U7JHU6</accession>
<dbReference type="Proteomes" id="UP000306409">
    <property type="component" value="Chromosome"/>
</dbReference>
<keyword evidence="2" id="KW-1185">Reference proteome</keyword>
<sequence length="149" mass="16093">MSETSFLGELKKRTDVYIDDNVFPDGLLLGDRIKAATIIIATGASVLVGTIVGELISNTPVGTVPVIGEILQAFGSTLVSGLLSCTLLIFLDRSKLMNAIINGLNMFPSETNNYKGIADVMERLAAKLSNIDISLFREETENSVMLLQR</sequence>
<reference evidence="1 2" key="1">
    <citation type="submission" date="2020-09" db="EMBL/GenBank/DDBJ databases">
        <title>Characterization and genome sequencing of Ruminiclostridium sp. nov. MA18.</title>
        <authorList>
            <person name="Rettenmaier R."/>
            <person name="Kowollik M.-L."/>
            <person name="Liebl W."/>
            <person name="Zverlov V."/>
        </authorList>
    </citation>
    <scope>NUCLEOTIDE SEQUENCE [LARGE SCALE GENOMIC DNA]</scope>
    <source>
        <strain evidence="1 2">MA18</strain>
    </source>
</reference>
<dbReference type="RefSeq" id="WP_137697009.1">
    <property type="nucleotide sequence ID" value="NZ_CP061336.1"/>
</dbReference>
<dbReference type="EMBL" id="CP061336">
    <property type="protein sequence ID" value="QNU66265.1"/>
    <property type="molecule type" value="Genomic_DNA"/>
</dbReference>
<proteinExistence type="predicted"/>
<evidence type="ECO:0000313" key="2">
    <source>
        <dbReference type="Proteomes" id="UP000306409"/>
    </source>
</evidence>
<dbReference type="KEGG" id="rher:EHE19_015470"/>
<protein>
    <submittedName>
        <fullName evidence="1">Uncharacterized protein</fullName>
    </submittedName>
</protein>
<evidence type="ECO:0000313" key="1">
    <source>
        <dbReference type="EMBL" id="QNU66265.1"/>
    </source>
</evidence>
<name>A0A4U7JHU6_9FIRM</name>
<gene>
    <name evidence="1" type="ORF">EHE19_015470</name>
</gene>